<dbReference type="PANTHER" id="PTHR36923:SF3">
    <property type="entry name" value="FERREDOXIN"/>
    <property type="match status" value="1"/>
</dbReference>
<dbReference type="RefSeq" id="WP_330431262.1">
    <property type="nucleotide sequence ID" value="NZ_JAZDUF010000001.1"/>
</dbReference>
<dbReference type="InterPro" id="IPR051269">
    <property type="entry name" value="Fe-S_cluster_ET"/>
</dbReference>
<dbReference type="Gene3D" id="3.30.70.20">
    <property type="match status" value="1"/>
</dbReference>
<reference evidence="9 10" key="1">
    <citation type="submission" date="2024-01" db="EMBL/GenBank/DDBJ databases">
        <title>Draft genome sequence of Gordonia sp. LSe1-13.</title>
        <authorList>
            <person name="Suphannarot A."/>
            <person name="Mingma R."/>
        </authorList>
    </citation>
    <scope>NUCLEOTIDE SEQUENCE [LARGE SCALE GENOMIC DNA]</scope>
    <source>
        <strain evidence="9 10">LSe1-13</strain>
    </source>
</reference>
<keyword evidence="4" id="KW-0249">Electron transport</keyword>
<evidence type="ECO:0000256" key="1">
    <source>
        <dbReference type="ARBA" id="ARBA00001927"/>
    </source>
</evidence>
<accession>A0ABU7MAN1</accession>
<dbReference type="SUPFAM" id="SSF54862">
    <property type="entry name" value="4Fe-4S ferredoxins"/>
    <property type="match status" value="1"/>
</dbReference>
<proteinExistence type="predicted"/>
<gene>
    <name evidence="9" type="ORF">VZC37_04795</name>
</gene>
<comment type="cofactor">
    <cofactor evidence="1">
        <name>[3Fe-4S] cluster</name>
        <dbReference type="ChEBI" id="CHEBI:21137"/>
    </cofactor>
</comment>
<dbReference type="PANTHER" id="PTHR36923">
    <property type="entry name" value="FERREDOXIN"/>
    <property type="match status" value="1"/>
</dbReference>
<dbReference type="PROSITE" id="PS51379">
    <property type="entry name" value="4FE4S_FER_2"/>
    <property type="match status" value="1"/>
</dbReference>
<organism evidence="9 10">
    <name type="scientific">Gordonia sesuvii</name>
    <dbReference type="NCBI Taxonomy" id="3116777"/>
    <lineage>
        <taxon>Bacteria</taxon>
        <taxon>Bacillati</taxon>
        <taxon>Actinomycetota</taxon>
        <taxon>Actinomycetes</taxon>
        <taxon>Mycobacteriales</taxon>
        <taxon>Gordoniaceae</taxon>
        <taxon>Gordonia</taxon>
    </lineage>
</organism>
<comment type="caution">
    <text evidence="9">The sequence shown here is derived from an EMBL/GenBank/DDBJ whole genome shotgun (WGS) entry which is preliminary data.</text>
</comment>
<keyword evidence="2" id="KW-0813">Transport</keyword>
<dbReference type="Pfam" id="PF13459">
    <property type="entry name" value="Fer4_15"/>
    <property type="match status" value="1"/>
</dbReference>
<keyword evidence="3" id="KW-0479">Metal-binding</keyword>
<evidence type="ECO:0000313" key="9">
    <source>
        <dbReference type="EMBL" id="MEE3849636.1"/>
    </source>
</evidence>
<protein>
    <submittedName>
        <fullName evidence="9">Ferredoxin</fullName>
    </submittedName>
</protein>
<keyword evidence="6" id="KW-0411">Iron-sulfur</keyword>
<dbReference type="Proteomes" id="UP001347146">
    <property type="component" value="Unassembled WGS sequence"/>
</dbReference>
<feature type="domain" description="4Fe-4S ferredoxin-type" evidence="8">
    <location>
        <begin position="1"/>
        <end position="29"/>
    </location>
</feature>
<keyword evidence="10" id="KW-1185">Reference proteome</keyword>
<evidence type="ECO:0000256" key="4">
    <source>
        <dbReference type="ARBA" id="ARBA00022982"/>
    </source>
</evidence>
<evidence type="ECO:0000256" key="5">
    <source>
        <dbReference type="ARBA" id="ARBA00023004"/>
    </source>
</evidence>
<sequence>MRIALDASRCVGHGICEAGLPDVFEVTDDGYAEIDDEAAAHAPAADLRNAALNCPSAALTVED</sequence>
<evidence type="ECO:0000256" key="6">
    <source>
        <dbReference type="ARBA" id="ARBA00023014"/>
    </source>
</evidence>
<evidence type="ECO:0000313" key="10">
    <source>
        <dbReference type="Proteomes" id="UP001347146"/>
    </source>
</evidence>
<evidence type="ECO:0000259" key="8">
    <source>
        <dbReference type="PROSITE" id="PS51379"/>
    </source>
</evidence>
<evidence type="ECO:0000256" key="2">
    <source>
        <dbReference type="ARBA" id="ARBA00022448"/>
    </source>
</evidence>
<dbReference type="InterPro" id="IPR017896">
    <property type="entry name" value="4Fe4S_Fe-S-bd"/>
</dbReference>
<evidence type="ECO:0000256" key="7">
    <source>
        <dbReference type="ARBA" id="ARBA00023291"/>
    </source>
</evidence>
<evidence type="ECO:0000256" key="3">
    <source>
        <dbReference type="ARBA" id="ARBA00022723"/>
    </source>
</evidence>
<dbReference type="EMBL" id="JAZDUF010000001">
    <property type="protein sequence ID" value="MEE3849636.1"/>
    <property type="molecule type" value="Genomic_DNA"/>
</dbReference>
<name>A0ABU7MAN1_9ACTN</name>
<keyword evidence="7" id="KW-0003">3Fe-4S</keyword>
<keyword evidence="5" id="KW-0408">Iron</keyword>